<dbReference type="Proteomes" id="UP000027586">
    <property type="component" value="Unassembled WGS sequence"/>
</dbReference>
<comment type="caution">
    <text evidence="1">The sequence shown here is derived from an EMBL/GenBank/DDBJ whole genome shotgun (WGS) entry which is preliminary data.</text>
</comment>
<sequence>MQQLFVMLAPAPTNYITIIIITGEDIKSKMAALKQYIGKLARPVVSEKLHFLHLPTSTVIFKSSEWYLVTVIAQLCPSALW</sequence>
<reference evidence="1" key="1">
    <citation type="submission" date="2013-08" db="EMBL/GenBank/DDBJ databases">
        <title>Gene expansion shapes genome architecture in the human pathogen Lichtheimia corymbifera: an evolutionary genomics analysis in the ancient terrestrial Mucorales (Mucoromycotina).</title>
        <authorList>
            <person name="Schwartze V.U."/>
            <person name="Winter S."/>
            <person name="Shelest E."/>
            <person name="Marcet-Houben M."/>
            <person name="Horn F."/>
            <person name="Wehner S."/>
            <person name="Hoffmann K."/>
            <person name="Riege K."/>
            <person name="Sammeth M."/>
            <person name="Nowrousian M."/>
            <person name="Valiante V."/>
            <person name="Linde J."/>
            <person name="Jacobsen I.D."/>
            <person name="Marz M."/>
            <person name="Brakhage A.A."/>
            <person name="Gabaldon T."/>
            <person name="Bocker S."/>
            <person name="Voigt K."/>
        </authorList>
    </citation>
    <scope>NUCLEOTIDE SEQUENCE [LARGE SCALE GENOMIC DNA]</scope>
    <source>
        <strain evidence="1">FSU 9682</strain>
    </source>
</reference>
<accession>A0A068REK5</accession>
<dbReference type="AlphaFoldDB" id="A0A068REK5"/>
<evidence type="ECO:0000313" key="2">
    <source>
        <dbReference type="Proteomes" id="UP000027586"/>
    </source>
</evidence>
<evidence type="ECO:0000313" key="1">
    <source>
        <dbReference type="EMBL" id="CDH48573.1"/>
    </source>
</evidence>
<keyword evidence="2" id="KW-1185">Reference proteome</keyword>
<organism evidence="1 2">
    <name type="scientific">Lichtheimia corymbifera JMRC:FSU:9682</name>
    <dbReference type="NCBI Taxonomy" id="1263082"/>
    <lineage>
        <taxon>Eukaryota</taxon>
        <taxon>Fungi</taxon>
        <taxon>Fungi incertae sedis</taxon>
        <taxon>Mucoromycota</taxon>
        <taxon>Mucoromycotina</taxon>
        <taxon>Mucoromycetes</taxon>
        <taxon>Mucorales</taxon>
        <taxon>Lichtheimiaceae</taxon>
        <taxon>Lichtheimia</taxon>
    </lineage>
</organism>
<proteinExistence type="predicted"/>
<dbReference type="EMBL" id="CBTN010000001">
    <property type="protein sequence ID" value="CDH48573.1"/>
    <property type="molecule type" value="Genomic_DNA"/>
</dbReference>
<protein>
    <submittedName>
        <fullName evidence="1">Uncharacterized protein</fullName>
    </submittedName>
</protein>
<gene>
    <name evidence="1" type="ORF">LCOR_00349.1</name>
</gene>
<dbReference type="VEuPathDB" id="FungiDB:LCOR_00349.1"/>
<name>A0A068REK5_9FUNG</name>